<sequence>MIIRKGTPEDMTAVLELIQELADFEKEPDAVLINVDDLIRDGFGPTPLFHVFVAEVETEIVGIALYYYRYSTWKGKTIHLEDLVVKEKMRGTGAGYALYSEIIKQGKKDQVRRVEWNVLDWNTPAIDFYEKSGAKVLRDWYVVQMDEAGVANFVENKIRK</sequence>
<name>A0A1H9GHX2_FLAFI</name>
<organism evidence="5 6">
    <name type="scientific">Flavobacterium frigoris</name>
    <dbReference type="NCBI Taxonomy" id="229204"/>
    <lineage>
        <taxon>Bacteria</taxon>
        <taxon>Pseudomonadati</taxon>
        <taxon>Bacteroidota</taxon>
        <taxon>Flavobacteriia</taxon>
        <taxon>Flavobacteriales</taxon>
        <taxon>Flavobacteriaceae</taxon>
        <taxon>Flavobacterium</taxon>
    </lineage>
</organism>
<keyword evidence="2 5" id="KW-0808">Transferase</keyword>
<dbReference type="GO" id="GO:0008080">
    <property type="term" value="F:N-acetyltransferase activity"/>
    <property type="evidence" value="ECO:0007669"/>
    <property type="project" value="UniProtKB-ARBA"/>
</dbReference>
<dbReference type="CDD" id="cd04301">
    <property type="entry name" value="NAT_SF"/>
    <property type="match status" value="1"/>
</dbReference>
<dbReference type="FunFam" id="3.40.630.30:FF:000064">
    <property type="entry name" value="GNAT family acetyltransferase"/>
    <property type="match status" value="1"/>
</dbReference>
<keyword evidence="6" id="KW-1185">Reference proteome</keyword>
<evidence type="ECO:0000259" key="4">
    <source>
        <dbReference type="PROSITE" id="PS51186"/>
    </source>
</evidence>
<evidence type="ECO:0000256" key="3">
    <source>
        <dbReference type="ARBA" id="ARBA00023315"/>
    </source>
</evidence>
<evidence type="ECO:0000313" key="5">
    <source>
        <dbReference type="EMBL" id="SEQ49695.1"/>
    </source>
</evidence>
<gene>
    <name evidence="5" type="ORF">SAMN05444355_102506</name>
</gene>
<keyword evidence="3" id="KW-0012">Acyltransferase</keyword>
<evidence type="ECO:0000256" key="2">
    <source>
        <dbReference type="ARBA" id="ARBA00022679"/>
    </source>
</evidence>
<proteinExistence type="inferred from homology"/>
<evidence type="ECO:0000256" key="1">
    <source>
        <dbReference type="ARBA" id="ARBA00008694"/>
    </source>
</evidence>
<dbReference type="SUPFAM" id="SSF55729">
    <property type="entry name" value="Acyl-CoA N-acyltransferases (Nat)"/>
    <property type="match status" value="1"/>
</dbReference>
<dbReference type="Proteomes" id="UP000183658">
    <property type="component" value="Unassembled WGS sequence"/>
</dbReference>
<dbReference type="InterPro" id="IPR016181">
    <property type="entry name" value="Acyl_CoA_acyltransferase"/>
</dbReference>
<reference evidence="6" key="1">
    <citation type="submission" date="2016-10" db="EMBL/GenBank/DDBJ databases">
        <authorList>
            <person name="Varghese N."/>
            <person name="Submissions S."/>
        </authorList>
    </citation>
    <scope>NUCLEOTIDE SEQUENCE [LARGE SCALE GENOMIC DNA]</scope>
    <source>
        <strain evidence="6">DSM 15719</strain>
    </source>
</reference>
<protein>
    <submittedName>
        <fullName evidence="5">Acetyltransferase (GNAT) family protein</fullName>
    </submittedName>
</protein>
<dbReference type="OrthoDB" id="9805924at2"/>
<accession>A0A1H9GHX2</accession>
<dbReference type="PANTHER" id="PTHR10545">
    <property type="entry name" value="DIAMINE N-ACETYLTRANSFERASE"/>
    <property type="match status" value="1"/>
</dbReference>
<dbReference type="EMBL" id="FOFZ01000002">
    <property type="protein sequence ID" value="SEQ49695.1"/>
    <property type="molecule type" value="Genomic_DNA"/>
</dbReference>
<comment type="similarity">
    <text evidence="1">Belongs to the acetyltransferase family.</text>
</comment>
<dbReference type="AlphaFoldDB" id="A0A1H9GHX2"/>
<dbReference type="InterPro" id="IPR000182">
    <property type="entry name" value="GNAT_dom"/>
</dbReference>
<dbReference type="InterPro" id="IPR051016">
    <property type="entry name" value="Diverse_Substrate_AcTransf"/>
</dbReference>
<dbReference type="Gene3D" id="3.40.630.30">
    <property type="match status" value="1"/>
</dbReference>
<dbReference type="RefSeq" id="WP_074721998.1">
    <property type="nucleotide sequence ID" value="NZ_CBCRVS010000001.1"/>
</dbReference>
<feature type="domain" description="N-acetyltransferase" evidence="4">
    <location>
        <begin position="1"/>
        <end position="150"/>
    </location>
</feature>
<dbReference type="Pfam" id="PF00583">
    <property type="entry name" value="Acetyltransf_1"/>
    <property type="match status" value="1"/>
</dbReference>
<dbReference type="PANTHER" id="PTHR10545:SF29">
    <property type="entry name" value="GH14572P-RELATED"/>
    <property type="match status" value="1"/>
</dbReference>
<evidence type="ECO:0000313" key="6">
    <source>
        <dbReference type="Proteomes" id="UP000183658"/>
    </source>
</evidence>
<dbReference type="PROSITE" id="PS51186">
    <property type="entry name" value="GNAT"/>
    <property type="match status" value="1"/>
</dbReference>